<evidence type="ECO:0000313" key="10">
    <source>
        <dbReference type="EMBL" id="PTQ11553.1"/>
    </source>
</evidence>
<keyword evidence="6 8" id="KW-0472">Membrane</keyword>
<comment type="caution">
    <text evidence="10">The sequence shown here is derived from an EMBL/GenBank/DDBJ whole genome shotgun (WGS) entry which is preliminary data.</text>
</comment>
<keyword evidence="5 8" id="KW-1133">Transmembrane helix</keyword>
<dbReference type="InterPro" id="IPR018704">
    <property type="entry name" value="SecYEG/CpoB_TPR"/>
</dbReference>
<keyword evidence="11" id="KW-1185">Reference proteome</keyword>
<organism evidence="10 11">
    <name type="scientific">Sphingomonas oleivorans</name>
    <dbReference type="NCBI Taxonomy" id="1735121"/>
    <lineage>
        <taxon>Bacteria</taxon>
        <taxon>Pseudomonadati</taxon>
        <taxon>Pseudomonadota</taxon>
        <taxon>Alphaproteobacteria</taxon>
        <taxon>Sphingomonadales</taxon>
        <taxon>Sphingomonadaceae</taxon>
        <taxon>Sphingomonas</taxon>
    </lineage>
</organism>
<reference evidence="10 11" key="1">
    <citation type="submission" date="2017-09" db="EMBL/GenBank/DDBJ databases">
        <title>Sphingomonas panjinensis sp.nov., isolated from oil-contaminated soil.</title>
        <authorList>
            <person name="Wang L."/>
            <person name="Chen L."/>
        </authorList>
    </citation>
    <scope>NUCLEOTIDE SEQUENCE [LARGE SCALE GENOMIC DNA]</scope>
    <source>
        <strain evidence="10 11">FW-11</strain>
    </source>
</reference>
<protein>
    <recommendedName>
        <fullName evidence="9">Ancillary SecYEG translocon subunit/Cell division coordinator CpoB TPR domain-containing protein</fullName>
    </recommendedName>
</protein>
<dbReference type="InterPro" id="IPR026039">
    <property type="entry name" value="YfgM"/>
</dbReference>
<dbReference type="GO" id="GO:0005886">
    <property type="term" value="C:plasma membrane"/>
    <property type="evidence" value="ECO:0007669"/>
    <property type="project" value="UniProtKB-SubCell"/>
</dbReference>
<dbReference type="GO" id="GO:0044877">
    <property type="term" value="F:protein-containing complex binding"/>
    <property type="evidence" value="ECO:0007669"/>
    <property type="project" value="InterPro"/>
</dbReference>
<proteinExistence type="predicted"/>
<evidence type="ECO:0000259" key="9">
    <source>
        <dbReference type="Pfam" id="PF09976"/>
    </source>
</evidence>
<evidence type="ECO:0000256" key="7">
    <source>
        <dbReference type="ARBA" id="ARBA00023186"/>
    </source>
</evidence>
<comment type="subcellular location">
    <subcellularLocation>
        <location evidence="2">Cell membrane</location>
    </subcellularLocation>
    <subcellularLocation>
        <location evidence="1">Membrane</location>
        <topology evidence="1">Single-pass membrane protein</topology>
    </subcellularLocation>
</comment>
<feature type="domain" description="Ancillary SecYEG translocon subunit/Cell division coordinator CpoB TPR" evidence="9">
    <location>
        <begin position="25"/>
        <end position="150"/>
    </location>
</feature>
<keyword evidence="4 8" id="KW-0812">Transmembrane</keyword>
<dbReference type="PANTHER" id="PTHR38035">
    <property type="entry name" value="UPF0070 PROTEIN YFGM"/>
    <property type="match status" value="1"/>
</dbReference>
<sequence length="236" mass="25405">MALTPQNEDAFFREVDEELRREQLKGFWQRYGRILVALIVIGLAALAAFLWWQADRAKKAGLDSEQFTQAIADLNENKANAARSKLDPLVNSPRDGYRAAAKLTLAASAVEKGDMKGAAAAYRAVAADASLPQEFRDLALVRGTAVEFDTLPPAAVIDRLKPLAVAGNPWFGSAGEMTAMAHLKMNRPQAAAPIFAALQKDETVPETIRQRAQRMAALLAVPASAAPAQPASPSKE</sequence>
<dbReference type="Pfam" id="PF09976">
    <property type="entry name" value="TPR_21"/>
    <property type="match status" value="1"/>
</dbReference>
<evidence type="ECO:0000256" key="2">
    <source>
        <dbReference type="ARBA" id="ARBA00004236"/>
    </source>
</evidence>
<evidence type="ECO:0000256" key="1">
    <source>
        <dbReference type="ARBA" id="ARBA00004167"/>
    </source>
</evidence>
<keyword evidence="3" id="KW-1003">Cell membrane</keyword>
<evidence type="ECO:0000256" key="8">
    <source>
        <dbReference type="SAM" id="Phobius"/>
    </source>
</evidence>
<accession>A0A2T5FYD9</accession>
<dbReference type="Proteomes" id="UP000244162">
    <property type="component" value="Unassembled WGS sequence"/>
</dbReference>
<evidence type="ECO:0000256" key="5">
    <source>
        <dbReference type="ARBA" id="ARBA00022989"/>
    </source>
</evidence>
<dbReference type="RefSeq" id="WP_107967547.1">
    <property type="nucleotide sequence ID" value="NZ_NWBU01000007.1"/>
</dbReference>
<feature type="transmembrane region" description="Helical" evidence="8">
    <location>
        <begin position="31"/>
        <end position="52"/>
    </location>
</feature>
<dbReference type="OrthoDB" id="7173339at2"/>
<evidence type="ECO:0000256" key="4">
    <source>
        <dbReference type="ARBA" id="ARBA00022692"/>
    </source>
</evidence>
<dbReference type="EMBL" id="NWBU01000007">
    <property type="protein sequence ID" value="PTQ11553.1"/>
    <property type="molecule type" value="Genomic_DNA"/>
</dbReference>
<dbReference type="AlphaFoldDB" id="A0A2T5FYD9"/>
<keyword evidence="7" id="KW-0143">Chaperone</keyword>
<name>A0A2T5FYD9_9SPHN</name>
<evidence type="ECO:0000256" key="6">
    <source>
        <dbReference type="ARBA" id="ARBA00023136"/>
    </source>
</evidence>
<dbReference type="PANTHER" id="PTHR38035:SF1">
    <property type="entry name" value="ANCILLARY SECYEG TRANSLOCON SUBUNIT"/>
    <property type="match status" value="1"/>
</dbReference>
<evidence type="ECO:0000313" key="11">
    <source>
        <dbReference type="Proteomes" id="UP000244162"/>
    </source>
</evidence>
<evidence type="ECO:0000256" key="3">
    <source>
        <dbReference type="ARBA" id="ARBA00022475"/>
    </source>
</evidence>
<gene>
    <name evidence="10" type="ORF">CLG96_08960</name>
</gene>